<evidence type="ECO:0000313" key="2">
    <source>
        <dbReference type="Proteomes" id="UP000215914"/>
    </source>
</evidence>
<dbReference type="EMBL" id="MNCJ02000329">
    <property type="protein sequence ID" value="KAF5768639.1"/>
    <property type="molecule type" value="Genomic_DNA"/>
</dbReference>
<organism evidence="1 2">
    <name type="scientific">Helianthus annuus</name>
    <name type="common">Common sunflower</name>
    <dbReference type="NCBI Taxonomy" id="4232"/>
    <lineage>
        <taxon>Eukaryota</taxon>
        <taxon>Viridiplantae</taxon>
        <taxon>Streptophyta</taxon>
        <taxon>Embryophyta</taxon>
        <taxon>Tracheophyta</taxon>
        <taxon>Spermatophyta</taxon>
        <taxon>Magnoliopsida</taxon>
        <taxon>eudicotyledons</taxon>
        <taxon>Gunneridae</taxon>
        <taxon>Pentapetalae</taxon>
        <taxon>asterids</taxon>
        <taxon>campanulids</taxon>
        <taxon>Asterales</taxon>
        <taxon>Asteraceae</taxon>
        <taxon>Asteroideae</taxon>
        <taxon>Heliantheae alliance</taxon>
        <taxon>Heliantheae</taxon>
        <taxon>Helianthus</taxon>
    </lineage>
</organism>
<reference evidence="1" key="1">
    <citation type="journal article" date="2017" name="Nature">
        <title>The sunflower genome provides insights into oil metabolism, flowering and Asterid evolution.</title>
        <authorList>
            <person name="Badouin H."/>
            <person name="Gouzy J."/>
            <person name="Grassa C.J."/>
            <person name="Murat F."/>
            <person name="Staton S.E."/>
            <person name="Cottret L."/>
            <person name="Lelandais-Briere C."/>
            <person name="Owens G.L."/>
            <person name="Carrere S."/>
            <person name="Mayjonade B."/>
            <person name="Legrand L."/>
            <person name="Gill N."/>
            <person name="Kane N.C."/>
            <person name="Bowers J.E."/>
            <person name="Hubner S."/>
            <person name="Bellec A."/>
            <person name="Berard A."/>
            <person name="Berges H."/>
            <person name="Blanchet N."/>
            <person name="Boniface M.C."/>
            <person name="Brunel D."/>
            <person name="Catrice O."/>
            <person name="Chaidir N."/>
            <person name="Claudel C."/>
            <person name="Donnadieu C."/>
            <person name="Faraut T."/>
            <person name="Fievet G."/>
            <person name="Helmstetter N."/>
            <person name="King M."/>
            <person name="Knapp S.J."/>
            <person name="Lai Z."/>
            <person name="Le Paslier M.C."/>
            <person name="Lippi Y."/>
            <person name="Lorenzon L."/>
            <person name="Mandel J.R."/>
            <person name="Marage G."/>
            <person name="Marchand G."/>
            <person name="Marquand E."/>
            <person name="Bret-Mestries E."/>
            <person name="Morien E."/>
            <person name="Nambeesan S."/>
            <person name="Nguyen T."/>
            <person name="Pegot-Espagnet P."/>
            <person name="Pouilly N."/>
            <person name="Raftis F."/>
            <person name="Sallet E."/>
            <person name="Schiex T."/>
            <person name="Thomas J."/>
            <person name="Vandecasteele C."/>
            <person name="Vares D."/>
            <person name="Vear F."/>
            <person name="Vautrin S."/>
            <person name="Crespi M."/>
            <person name="Mangin B."/>
            <person name="Burke J.M."/>
            <person name="Salse J."/>
            <person name="Munos S."/>
            <person name="Vincourt P."/>
            <person name="Rieseberg L.H."/>
            <person name="Langlade N.B."/>
        </authorList>
    </citation>
    <scope>NUCLEOTIDE SEQUENCE</scope>
    <source>
        <tissue evidence="1">Leaves</tissue>
    </source>
</reference>
<dbReference type="Gramene" id="mRNA:HanXRQr2_Chr14g0638711">
    <property type="protein sequence ID" value="mRNA:HanXRQr2_Chr14g0638711"/>
    <property type="gene ID" value="HanXRQr2_Chr14g0638711"/>
</dbReference>
<dbReference type="InterPro" id="IPR051097">
    <property type="entry name" value="Synaptobrevin-like_transport"/>
</dbReference>
<dbReference type="Proteomes" id="UP000215914">
    <property type="component" value="Unassembled WGS sequence"/>
</dbReference>
<dbReference type="AlphaFoldDB" id="A0A9K3H829"/>
<dbReference type="PANTHER" id="PTHR21136:SF203">
    <property type="entry name" value="LONGIN DOMAIN-CONTAINING PROTEIN"/>
    <property type="match status" value="1"/>
</dbReference>
<name>A0A9K3H829_HELAN</name>
<comment type="caution">
    <text evidence="1">The sequence shown here is derived from an EMBL/GenBank/DDBJ whole genome shotgun (WGS) entry which is preliminary data.</text>
</comment>
<evidence type="ECO:0000313" key="1">
    <source>
        <dbReference type="EMBL" id="KAF5768639.1"/>
    </source>
</evidence>
<protein>
    <submittedName>
        <fullName evidence="1">Uncharacterized protein</fullName>
    </submittedName>
</protein>
<accession>A0A9K3H829</accession>
<dbReference type="PANTHER" id="PTHR21136">
    <property type="entry name" value="SNARE PROTEINS"/>
    <property type="match status" value="1"/>
</dbReference>
<sequence>MDFNKKYSGGKADTTVANSLNKEFGPKLKEQMEHCVDHLEEISKLSKWQKMSVVEERVRVVGEKVRVADEKVRVKE</sequence>
<proteinExistence type="predicted"/>
<dbReference type="Gene3D" id="3.30.450.50">
    <property type="entry name" value="Longin domain"/>
    <property type="match status" value="1"/>
</dbReference>
<gene>
    <name evidence="1" type="ORF">HanXRQr2_Chr14g0638711</name>
</gene>
<keyword evidence="2" id="KW-1185">Reference proteome</keyword>
<reference evidence="1" key="2">
    <citation type="submission" date="2020-06" db="EMBL/GenBank/DDBJ databases">
        <title>Helianthus annuus Genome sequencing and assembly Release 2.</title>
        <authorList>
            <person name="Gouzy J."/>
            <person name="Langlade N."/>
            <person name="Munos S."/>
        </authorList>
    </citation>
    <scope>NUCLEOTIDE SEQUENCE</scope>
    <source>
        <tissue evidence="1">Leaves</tissue>
    </source>
</reference>